<accession>A0A418VS12</accession>
<dbReference type="Gene3D" id="3.40.190.10">
    <property type="entry name" value="Periplasmic binding protein-like II"/>
    <property type="match status" value="2"/>
</dbReference>
<dbReference type="SUPFAM" id="SSF53850">
    <property type="entry name" value="Periplasmic binding protein-like II"/>
    <property type="match status" value="1"/>
</dbReference>
<dbReference type="OrthoDB" id="6192933at2"/>
<reference evidence="4 5" key="1">
    <citation type="submission" date="2018-09" db="EMBL/GenBank/DDBJ databases">
        <authorList>
            <person name="Zhu H."/>
        </authorList>
    </citation>
    <scope>NUCLEOTIDE SEQUENCE [LARGE SCALE GENOMIC DNA]</scope>
    <source>
        <strain evidence="4 5">K2W22B-5</strain>
    </source>
</reference>
<evidence type="ECO:0000313" key="4">
    <source>
        <dbReference type="EMBL" id="RJF79275.1"/>
    </source>
</evidence>
<dbReference type="InterPro" id="IPR001638">
    <property type="entry name" value="Solute-binding_3/MltF_N"/>
</dbReference>
<comment type="caution">
    <text evidence="4">The sequence shown here is derived from an EMBL/GenBank/DDBJ whole genome shotgun (WGS) entry which is preliminary data.</text>
</comment>
<keyword evidence="5" id="KW-1185">Reference proteome</keyword>
<dbReference type="Proteomes" id="UP000283458">
    <property type="component" value="Unassembled WGS sequence"/>
</dbReference>
<feature type="signal peptide" evidence="2">
    <location>
        <begin position="1"/>
        <end position="21"/>
    </location>
</feature>
<protein>
    <submittedName>
        <fullName evidence="4">ABC transporter substrate-binding protein</fullName>
    </submittedName>
</protein>
<keyword evidence="1 2" id="KW-0732">Signal</keyword>
<organism evidence="4 5">
    <name type="scientific">Azospirillum cavernae</name>
    <dbReference type="NCBI Taxonomy" id="2320860"/>
    <lineage>
        <taxon>Bacteria</taxon>
        <taxon>Pseudomonadati</taxon>
        <taxon>Pseudomonadota</taxon>
        <taxon>Alphaproteobacteria</taxon>
        <taxon>Rhodospirillales</taxon>
        <taxon>Azospirillaceae</taxon>
        <taxon>Azospirillum</taxon>
    </lineage>
</organism>
<feature type="chain" id="PRO_5019418374" evidence="2">
    <location>
        <begin position="22"/>
        <end position="269"/>
    </location>
</feature>
<evidence type="ECO:0000256" key="2">
    <source>
        <dbReference type="SAM" id="SignalP"/>
    </source>
</evidence>
<feature type="domain" description="Solute-binding protein family 3/N-terminal" evidence="3">
    <location>
        <begin position="34"/>
        <end position="258"/>
    </location>
</feature>
<evidence type="ECO:0000313" key="5">
    <source>
        <dbReference type="Proteomes" id="UP000283458"/>
    </source>
</evidence>
<dbReference type="RefSeq" id="WP_119832733.1">
    <property type="nucleotide sequence ID" value="NZ_QYUL01000003.1"/>
</dbReference>
<dbReference type="AlphaFoldDB" id="A0A418VS12"/>
<name>A0A418VS12_9PROT</name>
<dbReference type="Pfam" id="PF00497">
    <property type="entry name" value="SBP_bac_3"/>
    <property type="match status" value="1"/>
</dbReference>
<proteinExistence type="predicted"/>
<evidence type="ECO:0000256" key="1">
    <source>
        <dbReference type="ARBA" id="ARBA00022729"/>
    </source>
</evidence>
<dbReference type="PANTHER" id="PTHR35936:SF17">
    <property type="entry name" value="ARGININE-BINDING EXTRACELLULAR PROTEIN ARTP"/>
    <property type="match status" value="1"/>
</dbReference>
<dbReference type="SMART" id="SM00062">
    <property type="entry name" value="PBPb"/>
    <property type="match status" value="1"/>
</dbReference>
<dbReference type="PANTHER" id="PTHR35936">
    <property type="entry name" value="MEMBRANE-BOUND LYTIC MUREIN TRANSGLYCOSYLASE F"/>
    <property type="match status" value="1"/>
</dbReference>
<dbReference type="EMBL" id="QYUL01000003">
    <property type="protein sequence ID" value="RJF79275.1"/>
    <property type="molecule type" value="Genomic_DNA"/>
</dbReference>
<gene>
    <name evidence="4" type="ORF">D3877_20940</name>
</gene>
<sequence>MLSRIAASLLFLLLTITTALAGVDDIKAIQAKGVLVVGVKADYRPWGFIDPSGAFVGMEIDMANEIAKRLGVRLEMVPVTTANRIEFLRQGRIDLILATMSDTPARRQAATVIDPPYYAGGTNILARKSMNFHRWQDLRGRRVCGLQGAYYNRPVAENWGAIIVAFPGVPEAYIDLLAGNCDAFVQDSSLIASTLVSDSAKWADFEMPMETFGEQAWVMAVSAANRDGTFATFLSRLSVEWHRTGHLIELEKNWGIPPSPFLKTMHEKS</sequence>
<evidence type="ECO:0000259" key="3">
    <source>
        <dbReference type="SMART" id="SM00062"/>
    </source>
</evidence>